<feature type="transmembrane region" description="Helical" evidence="8">
    <location>
        <begin position="611"/>
        <end position="633"/>
    </location>
</feature>
<feature type="transmembrane region" description="Helical" evidence="8">
    <location>
        <begin position="411"/>
        <end position="430"/>
    </location>
</feature>
<feature type="transmembrane region" description="Helical" evidence="8">
    <location>
        <begin position="476"/>
        <end position="507"/>
    </location>
</feature>
<organism evidence="10 11">
    <name type="scientific">Diatraea saccharalis</name>
    <name type="common">sugarcane borer</name>
    <dbReference type="NCBI Taxonomy" id="40085"/>
    <lineage>
        <taxon>Eukaryota</taxon>
        <taxon>Metazoa</taxon>
        <taxon>Ecdysozoa</taxon>
        <taxon>Arthropoda</taxon>
        <taxon>Hexapoda</taxon>
        <taxon>Insecta</taxon>
        <taxon>Pterygota</taxon>
        <taxon>Neoptera</taxon>
        <taxon>Endopterygota</taxon>
        <taxon>Lepidoptera</taxon>
        <taxon>Glossata</taxon>
        <taxon>Ditrysia</taxon>
        <taxon>Pyraloidea</taxon>
        <taxon>Crambidae</taxon>
        <taxon>Crambinae</taxon>
        <taxon>Diatraea</taxon>
    </lineage>
</organism>
<feature type="transmembrane region" description="Helical" evidence="8">
    <location>
        <begin position="365"/>
        <end position="391"/>
    </location>
</feature>
<dbReference type="EMBL" id="OU893333">
    <property type="protein sequence ID" value="CAG9789409.1"/>
    <property type="molecule type" value="Genomic_DNA"/>
</dbReference>
<evidence type="ECO:0000313" key="11">
    <source>
        <dbReference type="Proteomes" id="UP001153714"/>
    </source>
</evidence>
<name>A0A9N9WG33_9NEOP</name>
<keyword evidence="7" id="KW-0807">Transducer</keyword>
<keyword evidence="5 8" id="KW-1133">Transmembrane helix</keyword>
<dbReference type="OrthoDB" id="10011551at2759"/>
<reference evidence="10" key="1">
    <citation type="submission" date="2021-12" db="EMBL/GenBank/DDBJ databases">
        <authorList>
            <person name="King R."/>
        </authorList>
    </citation>
    <scope>NUCLEOTIDE SEQUENCE</scope>
</reference>
<dbReference type="PROSITE" id="PS00237">
    <property type="entry name" value="G_PROTEIN_RECEP_F1_1"/>
    <property type="match status" value="1"/>
</dbReference>
<evidence type="ECO:0000259" key="9">
    <source>
        <dbReference type="PROSITE" id="PS50262"/>
    </source>
</evidence>
<feature type="transmembrane region" description="Helical" evidence="8">
    <location>
        <begin position="189"/>
        <end position="213"/>
    </location>
</feature>
<dbReference type="InterPro" id="IPR000276">
    <property type="entry name" value="GPCR_Rhodpsn"/>
</dbReference>
<feature type="transmembrane region" description="Helical" evidence="8">
    <location>
        <begin position="104"/>
        <end position="126"/>
    </location>
</feature>
<evidence type="ECO:0000256" key="2">
    <source>
        <dbReference type="ARBA" id="ARBA00010663"/>
    </source>
</evidence>
<dbReference type="GO" id="GO:0004930">
    <property type="term" value="F:G protein-coupled receptor activity"/>
    <property type="evidence" value="ECO:0007669"/>
    <property type="project" value="UniProtKB-KW"/>
</dbReference>
<evidence type="ECO:0000313" key="10">
    <source>
        <dbReference type="EMBL" id="CAG9789409.1"/>
    </source>
</evidence>
<keyword evidence="6 8" id="KW-0472">Membrane</keyword>
<dbReference type="PANTHER" id="PTHR22750">
    <property type="entry name" value="G-PROTEIN COUPLED RECEPTOR"/>
    <property type="match status" value="1"/>
</dbReference>
<feature type="domain" description="G-protein coupled receptors family 1 profile" evidence="9">
    <location>
        <begin position="475"/>
        <end position="670"/>
    </location>
</feature>
<accession>A0A9N9WG33</accession>
<keyword evidence="4 7" id="KW-0812">Transmembrane</keyword>
<protein>
    <recommendedName>
        <fullName evidence="9">G-protein coupled receptors family 1 profile domain-containing protein</fullName>
    </recommendedName>
</protein>
<keyword evidence="11" id="KW-1185">Reference proteome</keyword>
<dbReference type="SUPFAM" id="SSF81321">
    <property type="entry name" value="Family A G protein-coupled receptor-like"/>
    <property type="match status" value="2"/>
</dbReference>
<proteinExistence type="inferred from homology"/>
<evidence type="ECO:0000256" key="8">
    <source>
        <dbReference type="SAM" id="Phobius"/>
    </source>
</evidence>
<feature type="domain" description="G-protein coupled receptors family 1 profile" evidence="9">
    <location>
        <begin position="68"/>
        <end position="427"/>
    </location>
</feature>
<feature type="transmembrane region" description="Helical" evidence="8">
    <location>
        <begin position="451"/>
        <end position="470"/>
    </location>
</feature>
<dbReference type="Proteomes" id="UP001153714">
    <property type="component" value="Chromosome 2"/>
</dbReference>
<evidence type="ECO:0000256" key="6">
    <source>
        <dbReference type="ARBA" id="ARBA00023136"/>
    </source>
</evidence>
<comment type="similarity">
    <text evidence="2 7">Belongs to the G-protein coupled receptor 1 family.</text>
</comment>
<reference evidence="10" key="2">
    <citation type="submission" date="2022-10" db="EMBL/GenBank/DDBJ databases">
        <authorList>
            <consortium name="ENA_rothamsted_submissions"/>
            <consortium name="culmorum"/>
            <person name="King R."/>
        </authorList>
    </citation>
    <scope>NUCLEOTIDE SEQUENCE</scope>
</reference>
<keyword evidence="3" id="KW-1003">Cell membrane</keyword>
<dbReference type="Pfam" id="PF00001">
    <property type="entry name" value="7tm_1"/>
    <property type="match status" value="2"/>
</dbReference>
<dbReference type="AlphaFoldDB" id="A0A9N9WG33"/>
<gene>
    <name evidence="10" type="ORF">DIATSA_LOCUS7145</name>
</gene>
<dbReference type="PRINTS" id="PR00237">
    <property type="entry name" value="GPCRRHODOPSN"/>
</dbReference>
<evidence type="ECO:0000256" key="1">
    <source>
        <dbReference type="ARBA" id="ARBA00004651"/>
    </source>
</evidence>
<keyword evidence="7" id="KW-0675">Receptor</keyword>
<dbReference type="InterPro" id="IPR017452">
    <property type="entry name" value="GPCR_Rhodpsn_7TM"/>
</dbReference>
<feature type="transmembrane region" description="Helical" evidence="8">
    <location>
        <begin position="70"/>
        <end position="92"/>
    </location>
</feature>
<comment type="subcellular location">
    <subcellularLocation>
        <location evidence="1">Cell membrane</location>
        <topology evidence="1">Multi-pass membrane protein</topology>
    </subcellularLocation>
</comment>
<evidence type="ECO:0000256" key="3">
    <source>
        <dbReference type="ARBA" id="ARBA00022475"/>
    </source>
</evidence>
<evidence type="ECO:0000256" key="5">
    <source>
        <dbReference type="ARBA" id="ARBA00022989"/>
    </source>
</evidence>
<evidence type="ECO:0000256" key="7">
    <source>
        <dbReference type="RuleBase" id="RU000688"/>
    </source>
</evidence>
<sequence>MGKGHVRRTCPAKEDRSNAYAAASLPANHVMGSKVCSPPPVRVWARSIPVPHGTRAVPADNLPEQPKSTYLLLGNVSLADTIIGISIIFGATVENSMRSNQLCIFQLGLLVCPAIVSIFSVALIAIDRYIYILHGLYYQRWFNTTRVRIGIVCIWIIGIILGFMPVTGWTNNDPLTSNCLYVAVYPGELIVFNSILSIIPIVIVAILYCIILLQALKNLRNIKASNASVSQIDIEIEQTSRLRIYRGTNKMTNKKPLNKQDNNKIKRSASFHSCNSKMACPQERFRSKSTDDLNLTLNRSREYVNKIQTRERSGRVSNSSICTVETICTIENSFRRATESSIATSMELPCKKICKVNGPKKWRAVTIVMLTSGSIIITWMPFFIIVILFVYCEEKRTNSRCLHYSTLLSGPIALLAFINSVLNPLIYAWWHKGFKKSIKNHFRRYVQRHVLLKRIFIACLPAMGWTGKTFRDFRCWYIAVFPPSLLIVLSTVVLSVIIMVCLLYILILHSAVKAVNKIRECNETNVAYINKGFDESNNIDERSKTSVKIIVSTETVNENMTSLEMHEMKTNFEHKQSNDCFKEKMTKVSQYYHKSKSVKSTPSKLKAVKTVLLVTFCFLGTWAPYYVAVIMYVKCNILIHGYDCVPLEILTLGPLYLLGVSNSLCDPLIYAWRHSGFKRTLKKMYLKYILKSNI</sequence>
<dbReference type="PROSITE" id="PS50262">
    <property type="entry name" value="G_PROTEIN_RECEP_F1_2"/>
    <property type="match status" value="2"/>
</dbReference>
<keyword evidence="7" id="KW-0297">G-protein coupled receptor</keyword>
<feature type="transmembrane region" description="Helical" evidence="8">
    <location>
        <begin position="147"/>
        <end position="169"/>
    </location>
</feature>
<dbReference type="Gene3D" id="1.20.1070.10">
    <property type="entry name" value="Rhodopsin 7-helix transmembrane proteins"/>
    <property type="match status" value="3"/>
</dbReference>
<evidence type="ECO:0000256" key="4">
    <source>
        <dbReference type="ARBA" id="ARBA00022692"/>
    </source>
</evidence>
<dbReference type="GO" id="GO:0005886">
    <property type="term" value="C:plasma membrane"/>
    <property type="evidence" value="ECO:0007669"/>
    <property type="project" value="UniProtKB-SubCell"/>
</dbReference>